<evidence type="ECO:0000256" key="5">
    <source>
        <dbReference type="ARBA" id="ARBA00022801"/>
    </source>
</evidence>
<dbReference type="GO" id="GO:0006631">
    <property type="term" value="P:fatty acid metabolic process"/>
    <property type="evidence" value="ECO:0007669"/>
    <property type="project" value="UniProtKB-KW"/>
</dbReference>
<dbReference type="Gene3D" id="3.40.50.1820">
    <property type="entry name" value="alpha/beta hydrolase"/>
    <property type="match status" value="1"/>
</dbReference>
<comment type="caution">
    <text evidence="12">The sequence shown here is derived from an EMBL/GenBank/DDBJ whole genome shotgun (WGS) entry which is preliminary data.</text>
</comment>
<dbReference type="PANTHER" id="PTHR10655:SF68">
    <property type="entry name" value="PALMITOYL-PROTEIN HYDROLASE"/>
    <property type="match status" value="1"/>
</dbReference>
<dbReference type="GO" id="GO:0008474">
    <property type="term" value="F:palmitoyl-(protein) hydrolase activity"/>
    <property type="evidence" value="ECO:0007669"/>
    <property type="project" value="UniProtKB-EC"/>
</dbReference>
<dbReference type="STRING" id="418985.A0A1V9XIJ7"/>
<dbReference type="InterPro" id="IPR029058">
    <property type="entry name" value="AB_hydrolase_fold"/>
</dbReference>
<name>A0A1V9XIJ7_9ACAR</name>
<evidence type="ECO:0000256" key="2">
    <source>
        <dbReference type="ARBA" id="ARBA00006499"/>
    </source>
</evidence>
<comment type="catalytic activity">
    <reaction evidence="9">
        <text>S-hexadecanoyl-L-cysteinyl-[protein] + H2O = L-cysteinyl-[protein] + hexadecanoate + H(+)</text>
        <dbReference type="Rhea" id="RHEA:19233"/>
        <dbReference type="Rhea" id="RHEA-COMP:10131"/>
        <dbReference type="Rhea" id="RHEA-COMP:11032"/>
        <dbReference type="ChEBI" id="CHEBI:7896"/>
        <dbReference type="ChEBI" id="CHEBI:15377"/>
        <dbReference type="ChEBI" id="CHEBI:15378"/>
        <dbReference type="ChEBI" id="CHEBI:29950"/>
        <dbReference type="ChEBI" id="CHEBI:74151"/>
        <dbReference type="EC" id="3.1.2.22"/>
    </reaction>
</comment>
<keyword evidence="7" id="KW-0443">Lipid metabolism</keyword>
<dbReference type="Pfam" id="PF02230">
    <property type="entry name" value="Abhydrolase_2"/>
    <property type="match status" value="1"/>
</dbReference>
<sequence>MGGQGSKMSAPIIIPATARHTATVIFLHGLGDTGYGWSEQLRQLRLPHVKYICPNAPAIPVALNGGMRMPAWFNIFSLDANGPQDEQGIKNATANVHKMIKDEESAGIASNRIIIGGFSMGGALALYAGCTHPTKLAGVIGLSTWLPMPDAVEKATTTNRDTHIYIGHGDCDDLIYLRWGLMSSEHLQKFNPNVVFKTYSGMGHSSCSDEMIDMANFIKDRLPAQ</sequence>
<feature type="domain" description="Phospholipase/carboxylesterase/thioesterase" evidence="11">
    <location>
        <begin position="11"/>
        <end position="219"/>
    </location>
</feature>
<evidence type="ECO:0000313" key="12">
    <source>
        <dbReference type="EMBL" id="OQR73354.1"/>
    </source>
</evidence>
<evidence type="ECO:0000256" key="7">
    <source>
        <dbReference type="ARBA" id="ARBA00023098"/>
    </source>
</evidence>
<evidence type="ECO:0000256" key="8">
    <source>
        <dbReference type="ARBA" id="ARBA00031195"/>
    </source>
</evidence>
<keyword evidence="6" id="KW-0276">Fatty acid metabolism</keyword>
<evidence type="ECO:0000256" key="4">
    <source>
        <dbReference type="ARBA" id="ARBA00022490"/>
    </source>
</evidence>
<evidence type="ECO:0000256" key="6">
    <source>
        <dbReference type="ARBA" id="ARBA00022832"/>
    </source>
</evidence>
<protein>
    <recommendedName>
        <fullName evidence="3">palmitoyl-protein hydrolase</fullName>
        <ecNumber evidence="3">3.1.2.22</ecNumber>
    </recommendedName>
    <alternativeName>
        <fullName evidence="8">Palmitoyl-protein hydrolase</fullName>
    </alternativeName>
</protein>
<dbReference type="OrthoDB" id="2418081at2759"/>
<proteinExistence type="inferred from homology"/>
<dbReference type="EMBL" id="MNPL01010090">
    <property type="protein sequence ID" value="OQR73354.1"/>
    <property type="molecule type" value="Genomic_DNA"/>
</dbReference>
<dbReference type="AlphaFoldDB" id="A0A1V9XIJ7"/>
<evidence type="ECO:0000313" key="13">
    <source>
        <dbReference type="Proteomes" id="UP000192247"/>
    </source>
</evidence>
<dbReference type="FunFam" id="3.40.50.1820:FF:000010">
    <property type="entry name" value="Acyl-protein thioesterase 2"/>
    <property type="match status" value="1"/>
</dbReference>
<dbReference type="InParanoid" id="A0A1V9XIJ7"/>
<reference evidence="12 13" key="1">
    <citation type="journal article" date="2017" name="Gigascience">
        <title>Draft genome of the honey bee ectoparasitic mite, Tropilaelaps mercedesae, is shaped by the parasitic life history.</title>
        <authorList>
            <person name="Dong X."/>
            <person name="Armstrong S.D."/>
            <person name="Xia D."/>
            <person name="Makepeace B.L."/>
            <person name="Darby A.C."/>
            <person name="Kadowaki T."/>
        </authorList>
    </citation>
    <scope>NUCLEOTIDE SEQUENCE [LARGE SCALE GENOMIC DNA]</scope>
    <source>
        <strain evidence="12">Wuxi-XJTLU</strain>
    </source>
</reference>
<accession>A0A1V9XIJ7</accession>
<organism evidence="12 13">
    <name type="scientific">Tropilaelaps mercedesae</name>
    <dbReference type="NCBI Taxonomy" id="418985"/>
    <lineage>
        <taxon>Eukaryota</taxon>
        <taxon>Metazoa</taxon>
        <taxon>Ecdysozoa</taxon>
        <taxon>Arthropoda</taxon>
        <taxon>Chelicerata</taxon>
        <taxon>Arachnida</taxon>
        <taxon>Acari</taxon>
        <taxon>Parasitiformes</taxon>
        <taxon>Mesostigmata</taxon>
        <taxon>Gamasina</taxon>
        <taxon>Dermanyssoidea</taxon>
        <taxon>Laelapidae</taxon>
        <taxon>Tropilaelaps</taxon>
    </lineage>
</organism>
<dbReference type="InterPro" id="IPR050565">
    <property type="entry name" value="LYPA1-2/EST-like"/>
</dbReference>
<keyword evidence="13" id="KW-1185">Reference proteome</keyword>
<comment type="similarity">
    <text evidence="2">Belongs to the AB hydrolase superfamily. AB hydrolase 2 family.</text>
</comment>
<dbReference type="Proteomes" id="UP000192247">
    <property type="component" value="Unassembled WGS sequence"/>
</dbReference>
<dbReference type="GO" id="GO:0005737">
    <property type="term" value="C:cytoplasm"/>
    <property type="evidence" value="ECO:0007669"/>
    <property type="project" value="UniProtKB-SubCell"/>
</dbReference>
<dbReference type="GO" id="GO:0052689">
    <property type="term" value="F:carboxylic ester hydrolase activity"/>
    <property type="evidence" value="ECO:0007669"/>
    <property type="project" value="TreeGrafter"/>
</dbReference>
<evidence type="ECO:0000256" key="9">
    <source>
        <dbReference type="ARBA" id="ARBA00047337"/>
    </source>
</evidence>
<evidence type="ECO:0000256" key="1">
    <source>
        <dbReference type="ARBA" id="ARBA00004496"/>
    </source>
</evidence>
<keyword evidence="4" id="KW-0963">Cytoplasm</keyword>
<dbReference type="SUPFAM" id="SSF53474">
    <property type="entry name" value="alpha/beta-Hydrolases"/>
    <property type="match status" value="1"/>
</dbReference>
<evidence type="ECO:0000256" key="10">
    <source>
        <dbReference type="ARBA" id="ARBA00048656"/>
    </source>
</evidence>
<dbReference type="PANTHER" id="PTHR10655">
    <property type="entry name" value="LYSOPHOSPHOLIPASE-RELATED"/>
    <property type="match status" value="1"/>
</dbReference>
<dbReference type="EC" id="3.1.2.22" evidence="3"/>
<keyword evidence="5" id="KW-0378">Hydrolase</keyword>
<dbReference type="InterPro" id="IPR003140">
    <property type="entry name" value="PLipase/COase/thioEstase"/>
</dbReference>
<comment type="subcellular location">
    <subcellularLocation>
        <location evidence="1">Cytoplasm</location>
    </subcellularLocation>
</comment>
<gene>
    <name evidence="12" type="ORF">BIW11_01159</name>
</gene>
<dbReference type="FunCoup" id="A0A1V9XIJ7">
    <property type="interactions" value="1578"/>
</dbReference>
<evidence type="ECO:0000259" key="11">
    <source>
        <dbReference type="Pfam" id="PF02230"/>
    </source>
</evidence>
<evidence type="ECO:0000256" key="3">
    <source>
        <dbReference type="ARBA" id="ARBA00012423"/>
    </source>
</evidence>
<comment type="catalytic activity">
    <reaction evidence="10">
        <text>1-hexadecanoyl-sn-glycero-3-phosphocholine + H2O = sn-glycerol 3-phosphocholine + hexadecanoate + H(+)</text>
        <dbReference type="Rhea" id="RHEA:40435"/>
        <dbReference type="ChEBI" id="CHEBI:7896"/>
        <dbReference type="ChEBI" id="CHEBI:15377"/>
        <dbReference type="ChEBI" id="CHEBI:15378"/>
        <dbReference type="ChEBI" id="CHEBI:16870"/>
        <dbReference type="ChEBI" id="CHEBI:72998"/>
    </reaction>
    <physiologicalReaction direction="left-to-right" evidence="10">
        <dbReference type="Rhea" id="RHEA:40436"/>
    </physiologicalReaction>
</comment>